<evidence type="ECO:0000256" key="12">
    <source>
        <dbReference type="ARBA" id="ARBA00045071"/>
    </source>
</evidence>
<evidence type="ECO:0000256" key="3">
    <source>
        <dbReference type="ARBA" id="ARBA00022676"/>
    </source>
</evidence>
<dbReference type="GO" id="GO:0005789">
    <property type="term" value="C:endoplasmic reticulum membrane"/>
    <property type="evidence" value="ECO:0007669"/>
    <property type="project" value="UniProtKB-SubCell"/>
</dbReference>
<evidence type="ECO:0000256" key="14">
    <source>
        <dbReference type="SAM" id="Phobius"/>
    </source>
</evidence>
<feature type="transmembrane region" description="Helical" evidence="14">
    <location>
        <begin position="892"/>
        <end position="915"/>
    </location>
</feature>
<feature type="compositionally biased region" description="Basic and acidic residues" evidence="13">
    <location>
        <begin position="583"/>
        <end position="596"/>
    </location>
</feature>
<evidence type="ECO:0000313" key="17">
    <source>
        <dbReference type="WBParaSite" id="TCONS_00004158.p1"/>
    </source>
</evidence>
<evidence type="ECO:0000256" key="1">
    <source>
        <dbReference type="ARBA" id="ARBA00004389"/>
    </source>
</evidence>
<evidence type="ECO:0000313" key="16">
    <source>
        <dbReference type="Proteomes" id="UP000035681"/>
    </source>
</evidence>
<comment type="subcellular location">
    <subcellularLocation>
        <location evidence="1">Endoplasmic reticulum membrane</location>
        <topology evidence="1">Single-pass membrane protein</topology>
    </subcellularLocation>
</comment>
<keyword evidence="6" id="KW-0256">Endoplasmic reticulum</keyword>
<accession>A0AAF5CZI6</accession>
<dbReference type="InterPro" id="IPR001296">
    <property type="entry name" value="Glyco_trans_1"/>
</dbReference>
<dbReference type="Proteomes" id="UP000035681">
    <property type="component" value="Unplaced"/>
</dbReference>
<dbReference type="Gene3D" id="3.40.50.2000">
    <property type="entry name" value="Glycogen Phosphorylase B"/>
    <property type="match status" value="1"/>
</dbReference>
<feature type="region of interest" description="Disordered" evidence="13">
    <location>
        <begin position="681"/>
        <end position="741"/>
    </location>
</feature>
<evidence type="ECO:0000259" key="15">
    <source>
        <dbReference type="PROSITE" id="PS51184"/>
    </source>
</evidence>
<keyword evidence="8 14" id="KW-0472">Membrane</keyword>
<dbReference type="Gene3D" id="2.60.120.650">
    <property type="entry name" value="Cupin"/>
    <property type="match status" value="1"/>
</dbReference>
<comment type="pathway">
    <text evidence="2">Protein modification; protein glycosylation.</text>
</comment>
<sequence length="1415" mass="162931">RMARKRKSEVQKVVKESPVNVPPAVLNEDGTLYIEGFKYNINDILTDSRYEREDLYKVVQAKELTLTYFRLNGTSTPILVDGTPQELGMEMPDKDFLTMDKIVSICGKSLEIDVIKVGKFETIKMTLEDFGKTFSKPPEERDVLLNSLSLEFSYNKLSKYVRAPSFVKDMDWVIRYWPDILKINQLKYIDEKGISLKRAPNVHHYCLVSMKHSYTDFHMDFGGTSVWYHVLTGKKVFWLIPPTKENIKLHEEFMRGCKSAKEFLGETAKDCFRISLLPGQTFLIPSGFIHAVYTAEDSIVFGGNYLHSLSIPLQLDVHRSEARSRVGEVYKFPFFNELLWYSVAGFVEESTGLVFVNPALKKRKKICDYDEDFFNTTLGKFKKDNKNLVDYIKFLLKDENSIKKIFNGKYFLIPDELRRFDEVRSGKTDNDSFDDEMFEQIVKKDVIDAWSKYEIDGFVELHKYLSKPSDKLRKVFEPLASGITRPLSLLKAFYKVIEYAKAAKNMLEGETSNDEVVNKSDNESISEEVDQSEELEESQDNEDNLDESQDETKEEEKIDEDVNASESMMEVSIEEDVEANVNNDKDEESKIDSKCDEEVDSCNETMETKMETSSIKDENVESQIITKNEEELTIDGSVVTSDNPDDGSKDELLNDINNHKLEIKVELENEINDSFVDEESKIENTNNSTTSDCVDIPSSQSTDIPSSQNTDIPSSQNTDIHSTENDTLTMEESSFSEEGKVQNETLDAHKIEENIYKPEDNVLKLGGESNSSMYRRRVSDQRKKVIPTASKTLKEKVEWQGFSGSKISPKIPRNPSIDISNIPEKKIRRNSDTCISDMSGLVTTPMLNHSGFLLEPRSKCNEIHKVDYPKTCTKTTADIINKMNELHKILEANLFFSFCYKLLIIMIVLFIFFYYYLIYLFLYYFFLILMAEEATIVVLGDIGHSPRMSYHALSLADHGVKVQIVSYFNSKPPPRIAEHDKIEFISIPPPPDFITTKFPTLLSLIFKLIWTSIILLFTLIFYTSLWTSFILIQNPPGLPVLAICYLIAKLKGAYFIIDWHNYTWSILDHKYTYNNDNNKKNDSKELINNKDGSLNTNETKKCNKCMLKLIKGIMWYEGFFGRRAHFNLCVSKSMKKDLNDKWNVNAVVLYDKAPSWNFKRLMSNEKSQFLYDLSFKNGFELFLNNNGESKFVEDINNTLVIRNDRPVLLVSSTSWTEDEDFSILLNALYDYDNDNSQNLPNIICVITGKGPMKDYYLNEINKLKFQKVLFITPWLEASDYPKLLGSADFGVSLHTSTSGIDLPMKVVDMFGCKTPVLAKKFDAITELVKDGYNGYLFNDYDELKQRLTLLLTGFPTSSNGLNELHFNLLNENNLTWENNWNKLFWPIIEGISKRRFDKEVEKMGLDKESDNKKDK</sequence>
<reference evidence="17" key="1">
    <citation type="submission" date="2024-02" db="UniProtKB">
        <authorList>
            <consortium name="WormBaseParasite"/>
        </authorList>
    </citation>
    <scope>IDENTIFICATION</scope>
</reference>
<evidence type="ECO:0000256" key="2">
    <source>
        <dbReference type="ARBA" id="ARBA00004922"/>
    </source>
</evidence>
<keyword evidence="7 14" id="KW-1133">Transmembrane helix</keyword>
<evidence type="ECO:0000256" key="4">
    <source>
        <dbReference type="ARBA" id="ARBA00022679"/>
    </source>
</evidence>
<keyword evidence="4" id="KW-0808">Transferase</keyword>
<feature type="domain" description="JmjC" evidence="15">
    <location>
        <begin position="146"/>
        <end position="322"/>
    </location>
</feature>
<evidence type="ECO:0000256" key="11">
    <source>
        <dbReference type="ARBA" id="ARBA00033088"/>
    </source>
</evidence>
<dbReference type="SUPFAM" id="SSF53756">
    <property type="entry name" value="UDP-Glycosyltransferase/glycogen phosphorylase"/>
    <property type="match status" value="1"/>
</dbReference>
<dbReference type="InterPro" id="IPR003347">
    <property type="entry name" value="JmjC_dom"/>
</dbReference>
<feature type="region of interest" description="Disordered" evidence="13">
    <location>
        <begin position="510"/>
        <end position="598"/>
    </location>
</feature>
<feature type="transmembrane region" description="Helical" evidence="14">
    <location>
        <begin position="1008"/>
        <end position="1032"/>
    </location>
</feature>
<dbReference type="PANTHER" id="PTHR13036:SF0">
    <property type="entry name" value="CHITOBIOSYLDIPHOSPHODOLICHOL BETA-MANNOSYLTRANSFERASE"/>
    <property type="match status" value="1"/>
</dbReference>
<evidence type="ECO:0000256" key="6">
    <source>
        <dbReference type="ARBA" id="ARBA00022824"/>
    </source>
</evidence>
<organism evidence="16 17">
    <name type="scientific">Strongyloides stercoralis</name>
    <name type="common">Threadworm</name>
    <dbReference type="NCBI Taxonomy" id="6248"/>
    <lineage>
        <taxon>Eukaryota</taxon>
        <taxon>Metazoa</taxon>
        <taxon>Ecdysozoa</taxon>
        <taxon>Nematoda</taxon>
        <taxon>Chromadorea</taxon>
        <taxon>Rhabditida</taxon>
        <taxon>Tylenchina</taxon>
        <taxon>Panagrolaimomorpha</taxon>
        <taxon>Strongyloidoidea</taxon>
        <taxon>Strongyloididae</taxon>
        <taxon>Strongyloides</taxon>
    </lineage>
</organism>
<proteinExistence type="predicted"/>
<keyword evidence="16" id="KW-1185">Reference proteome</keyword>
<dbReference type="SMART" id="SM00558">
    <property type="entry name" value="JmjC"/>
    <property type="match status" value="1"/>
</dbReference>
<dbReference type="PROSITE" id="PS51184">
    <property type="entry name" value="JMJC"/>
    <property type="match status" value="1"/>
</dbReference>
<evidence type="ECO:0000256" key="13">
    <source>
        <dbReference type="SAM" id="MobiDB-lite"/>
    </source>
</evidence>
<dbReference type="SUPFAM" id="SSF51197">
    <property type="entry name" value="Clavaminate synthase-like"/>
    <property type="match status" value="1"/>
</dbReference>
<evidence type="ECO:0000256" key="10">
    <source>
        <dbReference type="ARBA" id="ARBA00031566"/>
    </source>
</evidence>
<keyword evidence="3" id="KW-0328">Glycosyltransferase</keyword>
<evidence type="ECO:0000256" key="5">
    <source>
        <dbReference type="ARBA" id="ARBA00022692"/>
    </source>
</evidence>
<feature type="region of interest" description="Disordered" evidence="13">
    <location>
        <begin position="627"/>
        <end position="651"/>
    </location>
</feature>
<dbReference type="PANTHER" id="PTHR13036">
    <property type="entry name" value="BETA1,4 MANNOSYLTRANSFERASE"/>
    <property type="match status" value="1"/>
</dbReference>
<dbReference type="GO" id="GO:0004578">
    <property type="term" value="F:chitobiosyldiphosphodolichol beta-mannosyltransferase activity"/>
    <property type="evidence" value="ECO:0007669"/>
    <property type="project" value="UniProtKB-EC"/>
</dbReference>
<dbReference type="InterPro" id="IPR026051">
    <property type="entry name" value="ALG1-like"/>
</dbReference>
<comment type="catalytic activity">
    <reaction evidence="12">
        <text>an N,N'-diacetylchitobiosyl-diphospho-di-trans,poly-cis-dolichol + GDP-alpha-D-mannose = a beta-D-Man-(1-&gt;4)-beta-D-GlcNAc-(1-&gt;4)-alpha-D-GlcNAc-diphospho-di-trans,poly-cis-dolichol + GDP + H(+)</text>
        <dbReference type="Rhea" id="RHEA:13865"/>
        <dbReference type="Rhea" id="RHEA-COMP:19510"/>
        <dbReference type="Rhea" id="RHEA-COMP:19511"/>
        <dbReference type="ChEBI" id="CHEBI:15378"/>
        <dbReference type="ChEBI" id="CHEBI:57269"/>
        <dbReference type="ChEBI" id="CHEBI:57527"/>
        <dbReference type="ChEBI" id="CHEBI:58189"/>
        <dbReference type="ChEBI" id="CHEBI:58472"/>
        <dbReference type="EC" id="2.4.1.142"/>
    </reaction>
    <physiologicalReaction direction="left-to-right" evidence="12">
        <dbReference type="Rhea" id="RHEA:13866"/>
    </physiologicalReaction>
</comment>
<feature type="compositionally biased region" description="Polar residues" evidence="13">
    <location>
        <begin position="683"/>
        <end position="733"/>
    </location>
</feature>
<evidence type="ECO:0000256" key="8">
    <source>
        <dbReference type="ARBA" id="ARBA00023136"/>
    </source>
</evidence>
<feature type="compositionally biased region" description="Acidic residues" evidence="13">
    <location>
        <begin position="524"/>
        <end position="549"/>
    </location>
</feature>
<protein>
    <recommendedName>
        <fullName evidence="10">Beta-1,4-mannosyltransferase</fullName>
    </recommendedName>
    <alternativeName>
        <fullName evidence="11">GDP-Man:GlcNAc2-PP-dolichol mannosyltransferase</fullName>
    </alternativeName>
    <alternativeName>
        <fullName evidence="9">GDP-mannose-dolichol diphosphochitobiose mannosyltransferase</fullName>
    </alternativeName>
</protein>
<keyword evidence="5 14" id="KW-0812">Transmembrane</keyword>
<dbReference type="WBParaSite" id="TCONS_00004158.p1">
    <property type="protein sequence ID" value="TCONS_00004158.p1"/>
    <property type="gene ID" value="XLOC_001243"/>
</dbReference>
<name>A0AAF5CZI6_STRER</name>
<evidence type="ECO:0000256" key="9">
    <source>
        <dbReference type="ARBA" id="ARBA00031434"/>
    </source>
</evidence>
<evidence type="ECO:0000256" key="7">
    <source>
        <dbReference type="ARBA" id="ARBA00022989"/>
    </source>
</evidence>
<dbReference type="Pfam" id="PF00534">
    <property type="entry name" value="Glycos_transf_1"/>
    <property type="match status" value="1"/>
</dbReference>
<dbReference type="AlphaFoldDB" id="A0AAF5CZI6"/>